<dbReference type="PANTHER" id="PTHR43833:SF9">
    <property type="entry name" value="POTASSIUM CHANNEL PROTEIN YUGO-RELATED"/>
    <property type="match status" value="1"/>
</dbReference>
<dbReference type="SUPFAM" id="SSF116726">
    <property type="entry name" value="TrkA C-terminal domain-like"/>
    <property type="match status" value="2"/>
</dbReference>
<keyword evidence="1" id="KW-0812">Transmembrane</keyword>
<feature type="domain" description="RCK C-terminal" evidence="3">
    <location>
        <begin position="246"/>
        <end position="332"/>
    </location>
</feature>
<dbReference type="PROSITE" id="PS51201">
    <property type="entry name" value="RCK_N"/>
    <property type="match status" value="1"/>
</dbReference>
<dbReference type="Proteomes" id="UP001595821">
    <property type="component" value="Unassembled WGS sequence"/>
</dbReference>
<keyword evidence="1" id="KW-0472">Membrane</keyword>
<dbReference type="SUPFAM" id="SSF81324">
    <property type="entry name" value="Voltage-gated potassium channels"/>
    <property type="match status" value="1"/>
</dbReference>
<dbReference type="Pfam" id="PF02080">
    <property type="entry name" value="TrkA_C"/>
    <property type="match status" value="2"/>
</dbReference>
<dbReference type="Gene3D" id="3.30.70.1450">
    <property type="entry name" value="Regulator of K+ conductance, C-terminal domain"/>
    <property type="match status" value="2"/>
</dbReference>
<gene>
    <name evidence="4" type="ORF">ACFOZ7_04715</name>
</gene>
<feature type="transmembrane region" description="Helical" evidence="1">
    <location>
        <begin position="40"/>
        <end position="57"/>
    </location>
</feature>
<dbReference type="InterPro" id="IPR003148">
    <property type="entry name" value="RCK_N"/>
</dbReference>
<organism evidence="4 5">
    <name type="scientific">Natribaculum luteum</name>
    <dbReference type="NCBI Taxonomy" id="1586232"/>
    <lineage>
        <taxon>Archaea</taxon>
        <taxon>Methanobacteriati</taxon>
        <taxon>Methanobacteriota</taxon>
        <taxon>Stenosarchaea group</taxon>
        <taxon>Halobacteria</taxon>
        <taxon>Halobacteriales</taxon>
        <taxon>Natrialbaceae</taxon>
        <taxon>Natribaculum</taxon>
    </lineage>
</organism>
<evidence type="ECO:0000256" key="1">
    <source>
        <dbReference type="SAM" id="Phobius"/>
    </source>
</evidence>
<dbReference type="EMBL" id="JBHSDJ010000013">
    <property type="protein sequence ID" value="MFC4246297.1"/>
    <property type="molecule type" value="Genomic_DNA"/>
</dbReference>
<keyword evidence="1" id="KW-1133">Transmembrane helix</keyword>
<dbReference type="InterPro" id="IPR036291">
    <property type="entry name" value="NAD(P)-bd_dom_sf"/>
</dbReference>
<sequence>MRSLQRRAIYYLGFIALLIVFYSTAYHYGIRTFEGESQAYLHSLQFTVETFTATGYGSDSPWASPQMNLLVILMDLTGVALFFLALPVLLFPLFEDVFSPSVPTALDDGFNDHVVICSYSARAETLIAELRSHGVEYVLVEPDRDRAMDLYADGHTVVHVDPASVSGLEGVNLADARALVADVSDRIDASIVLAARETAEDVAVVSVVEEPDQATYHRLAGADVVFSPRRLVGESLAHKVTAGVSTNLGDTIRIGEDFDIAEFPIHHGSRLAGTTLADSGIRERYGVNVVGAWFHGEFETPPPPNATLDSGTILLVTGHEDQLERLKRATLSTVRRFRRGRTVVVGHGDVGQTVTAALSDADLPYTVVDRRDSEGVDVVGEATDPDVLREAGVEEARTVVLALSDDTVTEFTTLVVRDLNDDAEIVARAERAETVKKTYRAGAEYVLALATVTGRSIASEVLEDEEVLSTDTQVETIRTTAPDLVGDTLEGARIRERTDCTVVAVERNGAVITDLGPGFRIRRGDELIIAGTDEGTNRFVELFG</sequence>
<dbReference type="RefSeq" id="WP_246967526.1">
    <property type="nucleotide sequence ID" value="NZ_CP095397.1"/>
</dbReference>
<comment type="caution">
    <text evidence="4">The sequence shown here is derived from an EMBL/GenBank/DDBJ whole genome shotgun (WGS) entry which is preliminary data.</text>
</comment>
<dbReference type="InterPro" id="IPR050721">
    <property type="entry name" value="Trk_Ktr_HKT_K-transport"/>
</dbReference>
<keyword evidence="4" id="KW-0813">Transport</keyword>
<keyword evidence="4" id="KW-0407">Ion channel</keyword>
<dbReference type="Pfam" id="PF02254">
    <property type="entry name" value="TrkA_N"/>
    <property type="match status" value="2"/>
</dbReference>
<dbReference type="SUPFAM" id="SSF51735">
    <property type="entry name" value="NAD(P)-binding Rossmann-fold domains"/>
    <property type="match status" value="2"/>
</dbReference>
<evidence type="ECO:0000313" key="4">
    <source>
        <dbReference type="EMBL" id="MFC4246297.1"/>
    </source>
</evidence>
<evidence type="ECO:0000313" key="5">
    <source>
        <dbReference type="Proteomes" id="UP001595821"/>
    </source>
</evidence>
<dbReference type="GO" id="GO:0034220">
    <property type="term" value="P:monoatomic ion transmembrane transport"/>
    <property type="evidence" value="ECO:0007669"/>
    <property type="project" value="UniProtKB-KW"/>
</dbReference>
<evidence type="ECO:0000259" key="3">
    <source>
        <dbReference type="PROSITE" id="PS51202"/>
    </source>
</evidence>
<dbReference type="AlphaFoldDB" id="A0ABD5NWG7"/>
<dbReference type="Gene3D" id="3.40.50.720">
    <property type="entry name" value="NAD(P)-binding Rossmann-like Domain"/>
    <property type="match status" value="2"/>
</dbReference>
<evidence type="ECO:0000259" key="2">
    <source>
        <dbReference type="PROSITE" id="PS51201"/>
    </source>
</evidence>
<feature type="domain" description="RCK N-terminal" evidence="2">
    <location>
        <begin position="339"/>
        <end position="447"/>
    </location>
</feature>
<feature type="transmembrane region" description="Helical" evidence="1">
    <location>
        <begin position="9"/>
        <end position="28"/>
    </location>
</feature>
<dbReference type="InterPro" id="IPR036721">
    <property type="entry name" value="RCK_C_sf"/>
</dbReference>
<dbReference type="GeneID" id="71854927"/>
<dbReference type="InterPro" id="IPR006037">
    <property type="entry name" value="RCK_C"/>
</dbReference>
<feature type="transmembrane region" description="Helical" evidence="1">
    <location>
        <begin position="69"/>
        <end position="94"/>
    </location>
</feature>
<dbReference type="Gene3D" id="1.10.287.70">
    <property type="match status" value="1"/>
</dbReference>
<feature type="domain" description="RCK C-terminal" evidence="3">
    <location>
        <begin position="463"/>
        <end position="544"/>
    </location>
</feature>
<accession>A0ABD5NWG7</accession>
<reference evidence="4 5" key="1">
    <citation type="journal article" date="2014" name="Int. J. Syst. Evol. Microbiol.">
        <title>Complete genome sequence of Corynebacterium casei LMG S-19264T (=DSM 44701T), isolated from a smear-ripened cheese.</title>
        <authorList>
            <consortium name="US DOE Joint Genome Institute (JGI-PGF)"/>
            <person name="Walter F."/>
            <person name="Albersmeier A."/>
            <person name="Kalinowski J."/>
            <person name="Ruckert C."/>
        </authorList>
    </citation>
    <scope>NUCLEOTIDE SEQUENCE [LARGE SCALE GENOMIC DNA]</scope>
    <source>
        <strain evidence="4 5">IBRC-M 10912</strain>
    </source>
</reference>
<keyword evidence="4" id="KW-0406">Ion transport</keyword>
<proteinExistence type="predicted"/>
<protein>
    <submittedName>
        <fullName evidence="4">Potassium channel family protein</fullName>
    </submittedName>
</protein>
<dbReference type="PROSITE" id="PS51202">
    <property type="entry name" value="RCK_C"/>
    <property type="match status" value="2"/>
</dbReference>
<name>A0ABD5NWG7_9EURY</name>
<dbReference type="PANTHER" id="PTHR43833">
    <property type="entry name" value="POTASSIUM CHANNEL PROTEIN 2-RELATED-RELATED"/>
    <property type="match status" value="1"/>
</dbReference>